<dbReference type="Proteomes" id="UP000076927">
    <property type="component" value="Chromosome"/>
</dbReference>
<feature type="region of interest" description="Disordered" evidence="2">
    <location>
        <begin position="1"/>
        <end position="21"/>
    </location>
</feature>
<keyword evidence="1" id="KW-0732">Signal</keyword>
<dbReference type="KEGG" id="pswu:SY83_10905"/>
<dbReference type="AlphaFoldDB" id="A0A172TIK8"/>
<evidence type="ECO:0000256" key="2">
    <source>
        <dbReference type="SAM" id="MobiDB-lite"/>
    </source>
</evidence>
<dbReference type="Gene3D" id="2.60.40.1220">
    <property type="match status" value="1"/>
</dbReference>
<dbReference type="InterPro" id="IPR001119">
    <property type="entry name" value="SLH_dom"/>
</dbReference>
<name>A0A172TIK8_9BACL</name>
<protein>
    <recommendedName>
        <fullName evidence="3">SLH domain-containing protein</fullName>
    </recommendedName>
</protein>
<feature type="compositionally biased region" description="Basic and acidic residues" evidence="2">
    <location>
        <begin position="8"/>
        <end position="21"/>
    </location>
</feature>
<dbReference type="STRING" id="1178515.SY83_10905"/>
<sequence length="944" mass="97614">MSNTSFLNEDKENNVQHNRGGEKKVMKKIVSVALSTAMAFSMFASVVSGAELTTTEKFEALKAKGILSGVDASGNAGLSNSLTRAELAKILVSLKGLTPVTGASTFKDVKAGVWSTPYINAASKAGLVAGTSATTFAPTAKVTVEQVARVLVVALGIDHPASPDTNASAWAKEYVAAAVKSGLISSTANFKGIALRSVIVDATYTAWMASQGPQVVSGSVKAVDANNIEVTFSDDAKAQAFKLDKALVVGANEVTVTYKGKEYKVTVQYDALAVSSIAQSGAKKITVNFNKAVSETEKAALTYDVKNGLVPYTVTPKFADDNKSVVLTATFLPAGDYTVTVKGFEAKTVKVEEEKVAKVEIGATSIQKTDGQDLKIKALNQFNEEVSTSLNTTVFNATKGNAITANVSGTYDLKSDDVAKVDDSIIITVLHPSTGLSASKTLKVVAGSSATVIQLSTVAPLKDKTRISTNEKGLVLPYKLADQYGQDIKLPLTSAISPNGSGLFSIGGINFVVNDATAVKNFAVDKDGVLTFETGTTATTVVLTAVNNSTGASATTTFKVEGSATVKSLDLSNPGVLAVSGEEIKIPYVAVDTYGAPTDLKTLDLSKVLVPVSNNSQLKFAEGYPKLNAKGELVFKFTGGAGSNTNVYAYIGGVLVDTLTLDVKAAATPVKIHGIKDVATAYAVGASNDFDADNITYVDNYGRVNGVAAGVYSITSSDNGIVSTGGNKLTAVAAGTAKITVALNDVANSKYEFDVTVVKNEDVKTFAVKAVPTLFADKADDAYTGDYSKTVTLVGKTANGTEVAIVQSSFLASLTTSDESIVTVNGTKVWGKKAGTATVTAYNESGAKVADTTVTVSDAAPVASAVTLNETEYKVGLGGTVTATKEVKDQYGVVITPSGTFSSSDTKVATVSQAGVISGKEKGTSTLTYRTSNGTTATATIVVE</sequence>
<dbReference type="InterPro" id="IPR008964">
    <property type="entry name" value="Invasin/intimin_cell_adhesion"/>
</dbReference>
<reference evidence="4 5" key="1">
    <citation type="submission" date="2015-01" db="EMBL/GenBank/DDBJ databases">
        <title>Paenibacillus swuensis/DY6/whole genome sequencing.</title>
        <authorList>
            <person name="Kim M.K."/>
            <person name="Srinivasan S."/>
            <person name="Lee J.-J."/>
        </authorList>
    </citation>
    <scope>NUCLEOTIDE SEQUENCE [LARGE SCALE GENOMIC DNA]</scope>
    <source>
        <strain evidence="4 5">DY6</strain>
    </source>
</reference>
<dbReference type="Pfam" id="PF00395">
    <property type="entry name" value="SLH"/>
    <property type="match status" value="1"/>
</dbReference>
<feature type="domain" description="SLH" evidence="3">
    <location>
        <begin position="102"/>
        <end position="165"/>
    </location>
</feature>
<keyword evidence="5" id="KW-1185">Reference proteome</keyword>
<proteinExistence type="predicted"/>
<evidence type="ECO:0000313" key="4">
    <source>
        <dbReference type="EMBL" id="ANE46697.1"/>
    </source>
</evidence>
<dbReference type="SUPFAM" id="SSF49373">
    <property type="entry name" value="Invasin/intimin cell-adhesion fragments"/>
    <property type="match status" value="1"/>
</dbReference>
<dbReference type="Gene3D" id="2.60.40.1080">
    <property type="match status" value="1"/>
</dbReference>
<dbReference type="InterPro" id="IPR014755">
    <property type="entry name" value="Cu-Rt/internalin_Ig-like"/>
</dbReference>
<dbReference type="PATRIC" id="fig|1178515.4.peg.2189"/>
<dbReference type="PROSITE" id="PS51272">
    <property type="entry name" value="SLH"/>
    <property type="match status" value="1"/>
</dbReference>
<organism evidence="4 5">
    <name type="scientific">Paenibacillus swuensis</name>
    <dbReference type="NCBI Taxonomy" id="1178515"/>
    <lineage>
        <taxon>Bacteria</taxon>
        <taxon>Bacillati</taxon>
        <taxon>Bacillota</taxon>
        <taxon>Bacilli</taxon>
        <taxon>Bacillales</taxon>
        <taxon>Paenibacillaceae</taxon>
        <taxon>Paenibacillus</taxon>
    </lineage>
</organism>
<dbReference type="RefSeq" id="WP_068606415.1">
    <property type="nucleotide sequence ID" value="NZ_CP011388.1"/>
</dbReference>
<evidence type="ECO:0000256" key="1">
    <source>
        <dbReference type="ARBA" id="ARBA00022729"/>
    </source>
</evidence>
<evidence type="ECO:0000313" key="5">
    <source>
        <dbReference type="Proteomes" id="UP000076927"/>
    </source>
</evidence>
<accession>A0A172TIK8</accession>
<dbReference type="EMBL" id="CP011388">
    <property type="protein sequence ID" value="ANE46697.1"/>
    <property type="molecule type" value="Genomic_DNA"/>
</dbReference>
<evidence type="ECO:0000259" key="3">
    <source>
        <dbReference type="PROSITE" id="PS51272"/>
    </source>
</evidence>
<dbReference type="OrthoDB" id="1706086at2"/>
<gene>
    <name evidence="4" type="ORF">SY83_10905</name>
</gene>